<dbReference type="PATRIC" id="fig|1267766.3.peg.1068"/>
<dbReference type="KEGG" id="aay:WYH_01063"/>
<reference evidence="1" key="1">
    <citation type="submission" date="2015-05" db="EMBL/GenBank/DDBJ databases">
        <title>The complete genome of Altererythrobacter atlanticus strain 26DY36.</title>
        <authorList>
            <person name="Wu Y.-H."/>
            <person name="Cheng H."/>
            <person name="Wu X.-W."/>
        </authorList>
    </citation>
    <scope>NUCLEOTIDE SEQUENCE [LARGE SCALE GENOMIC DNA]</scope>
    <source>
        <strain evidence="1">26DY36</strain>
    </source>
</reference>
<protein>
    <submittedName>
        <fullName evidence="1">Uncharacterized protein</fullName>
    </submittedName>
</protein>
<organism evidence="1 2">
    <name type="scientific">Croceibacterium atlanticum</name>
    <dbReference type="NCBI Taxonomy" id="1267766"/>
    <lineage>
        <taxon>Bacteria</taxon>
        <taxon>Pseudomonadati</taxon>
        <taxon>Pseudomonadota</taxon>
        <taxon>Alphaproteobacteria</taxon>
        <taxon>Sphingomonadales</taxon>
        <taxon>Erythrobacteraceae</taxon>
        <taxon>Croceibacterium</taxon>
    </lineage>
</organism>
<evidence type="ECO:0000313" key="2">
    <source>
        <dbReference type="Proteomes" id="UP000034392"/>
    </source>
</evidence>
<gene>
    <name evidence="1" type="ORF">WYH_01063</name>
</gene>
<name>A0A0F7KTI2_9SPHN</name>
<dbReference type="AlphaFoldDB" id="A0A0F7KTI2"/>
<dbReference type="STRING" id="1267766.WYH_01063"/>
<evidence type="ECO:0000313" key="1">
    <source>
        <dbReference type="EMBL" id="AKH42110.1"/>
    </source>
</evidence>
<sequence length="123" mass="13992">MTWKIVRLTLARTPEYPEGSAQHAYELVLPLGEDGLIDREAFEQNRGRATVQRIWPGEGVQRGAILHKRDGWAFSYRPGDADDEDLFHLEHHPLVAGNYVTLTEPDGDRLPYRVVTVRSAEPE</sequence>
<dbReference type="RefSeq" id="WP_046903003.1">
    <property type="nucleotide sequence ID" value="NZ_CP011452.2"/>
</dbReference>
<proteinExistence type="predicted"/>
<dbReference type="EMBL" id="CP011452">
    <property type="protein sequence ID" value="AKH42110.1"/>
    <property type="molecule type" value="Genomic_DNA"/>
</dbReference>
<accession>A0A0F7KTI2</accession>
<keyword evidence="2" id="KW-1185">Reference proteome</keyword>
<dbReference type="OrthoDB" id="9801741at2"/>
<dbReference type="Proteomes" id="UP000034392">
    <property type="component" value="Chromosome"/>
</dbReference>